<keyword evidence="3" id="KW-1185">Reference proteome</keyword>
<evidence type="ECO:0000256" key="1">
    <source>
        <dbReference type="SAM" id="MobiDB-lite"/>
    </source>
</evidence>
<dbReference type="AlphaFoldDB" id="A0ABD0KQU2"/>
<sequence>MTEGGDGSDNYDKLASYENSDDIKPYTSLQTNQPSTYGPHRLSTTTKDIGVYEIPDV</sequence>
<gene>
    <name evidence="2" type="ORF">BaRGS_00019018</name>
</gene>
<feature type="non-terminal residue" evidence="2">
    <location>
        <position position="57"/>
    </location>
</feature>
<organism evidence="2 3">
    <name type="scientific">Batillaria attramentaria</name>
    <dbReference type="NCBI Taxonomy" id="370345"/>
    <lineage>
        <taxon>Eukaryota</taxon>
        <taxon>Metazoa</taxon>
        <taxon>Spiralia</taxon>
        <taxon>Lophotrochozoa</taxon>
        <taxon>Mollusca</taxon>
        <taxon>Gastropoda</taxon>
        <taxon>Caenogastropoda</taxon>
        <taxon>Sorbeoconcha</taxon>
        <taxon>Cerithioidea</taxon>
        <taxon>Batillariidae</taxon>
        <taxon>Batillaria</taxon>
    </lineage>
</organism>
<proteinExistence type="predicted"/>
<name>A0ABD0KQU2_9CAEN</name>
<comment type="caution">
    <text evidence="2">The sequence shown here is derived from an EMBL/GenBank/DDBJ whole genome shotgun (WGS) entry which is preliminary data.</text>
</comment>
<dbReference type="EMBL" id="JACVVK020000135">
    <property type="protein sequence ID" value="KAK7489623.1"/>
    <property type="molecule type" value="Genomic_DNA"/>
</dbReference>
<accession>A0ABD0KQU2</accession>
<reference evidence="2 3" key="1">
    <citation type="journal article" date="2023" name="Sci. Data">
        <title>Genome assembly of the Korean intertidal mud-creeper Batillaria attramentaria.</title>
        <authorList>
            <person name="Patra A.K."/>
            <person name="Ho P.T."/>
            <person name="Jun S."/>
            <person name="Lee S.J."/>
            <person name="Kim Y."/>
            <person name="Won Y.J."/>
        </authorList>
    </citation>
    <scope>NUCLEOTIDE SEQUENCE [LARGE SCALE GENOMIC DNA]</scope>
    <source>
        <strain evidence="2">Wonlab-2016</strain>
    </source>
</reference>
<feature type="region of interest" description="Disordered" evidence="1">
    <location>
        <begin position="1"/>
        <end position="57"/>
    </location>
</feature>
<feature type="compositionally biased region" description="Polar residues" evidence="1">
    <location>
        <begin position="27"/>
        <end position="47"/>
    </location>
</feature>
<dbReference type="Proteomes" id="UP001519460">
    <property type="component" value="Unassembled WGS sequence"/>
</dbReference>
<protein>
    <submittedName>
        <fullName evidence="2">Uncharacterized protein</fullName>
    </submittedName>
</protein>
<evidence type="ECO:0000313" key="3">
    <source>
        <dbReference type="Proteomes" id="UP001519460"/>
    </source>
</evidence>
<evidence type="ECO:0000313" key="2">
    <source>
        <dbReference type="EMBL" id="KAK7489623.1"/>
    </source>
</evidence>